<reference evidence="1" key="1">
    <citation type="submission" date="2020-11" db="EMBL/GenBank/DDBJ databases">
        <authorList>
            <person name="Koelle M."/>
            <person name="Horta M.A.C."/>
            <person name="Nowrousian M."/>
            <person name="Ohm R.A."/>
            <person name="Benz P."/>
            <person name="Pilgard A."/>
        </authorList>
    </citation>
    <scope>NUCLEOTIDE SEQUENCE</scope>
    <source>
        <strain evidence="1">FPRL280</strain>
    </source>
</reference>
<evidence type="ECO:0000313" key="1">
    <source>
        <dbReference type="EMBL" id="KAF9813357.1"/>
    </source>
</evidence>
<sequence>MKQESGSIIFSPLSLLLASVLKRADPRGQERARKLGRASSRGPEAPIVVYNDPAQCTYRTRLSLTGIASRAVAPVVPTFRTTISCMPWLGFGQQQVNPRRRPAVLYSTSPNPLHLNCCPLTFAMYPNTMSSITRSGIESRQILPVCRRR</sequence>
<name>A0A8H7P1J5_9APHY</name>
<gene>
    <name evidence="1" type="ORF">IEO21_05649</name>
</gene>
<dbReference type="AlphaFoldDB" id="A0A8H7P1J5"/>
<protein>
    <submittedName>
        <fullName evidence="1">Uncharacterized protein</fullName>
    </submittedName>
</protein>
<proteinExistence type="predicted"/>
<comment type="caution">
    <text evidence="1">The sequence shown here is derived from an EMBL/GenBank/DDBJ whole genome shotgun (WGS) entry which is preliminary data.</text>
</comment>
<evidence type="ECO:0000313" key="2">
    <source>
        <dbReference type="Proteomes" id="UP000639403"/>
    </source>
</evidence>
<reference evidence="1" key="2">
    <citation type="journal article" name="Front. Microbiol.">
        <title>Degradative Capacity of Two Strains of Rhodonia placenta: From Phenotype to Genotype.</title>
        <authorList>
            <person name="Kolle M."/>
            <person name="Horta M.A.C."/>
            <person name="Nowrousian M."/>
            <person name="Ohm R.A."/>
            <person name="Benz J.P."/>
            <person name="Pilgard A."/>
        </authorList>
    </citation>
    <scope>NUCLEOTIDE SEQUENCE</scope>
    <source>
        <strain evidence="1">FPRL280</strain>
    </source>
</reference>
<dbReference type="Proteomes" id="UP000639403">
    <property type="component" value="Unassembled WGS sequence"/>
</dbReference>
<accession>A0A8H7P1J5</accession>
<organism evidence="1 2">
    <name type="scientific">Rhodonia placenta</name>
    <dbReference type="NCBI Taxonomy" id="104341"/>
    <lineage>
        <taxon>Eukaryota</taxon>
        <taxon>Fungi</taxon>
        <taxon>Dikarya</taxon>
        <taxon>Basidiomycota</taxon>
        <taxon>Agaricomycotina</taxon>
        <taxon>Agaricomycetes</taxon>
        <taxon>Polyporales</taxon>
        <taxon>Adustoporiaceae</taxon>
        <taxon>Rhodonia</taxon>
    </lineage>
</organism>
<dbReference type="EMBL" id="JADOXO010000107">
    <property type="protein sequence ID" value="KAF9813357.1"/>
    <property type="molecule type" value="Genomic_DNA"/>
</dbReference>